<evidence type="ECO:0000313" key="2">
    <source>
        <dbReference type="EMBL" id="SDX69182.1"/>
    </source>
</evidence>
<proteinExistence type="predicted"/>
<dbReference type="Proteomes" id="UP000198816">
    <property type="component" value="Unassembled WGS sequence"/>
</dbReference>
<dbReference type="PROSITE" id="PS51257">
    <property type="entry name" value="PROKAR_LIPOPROTEIN"/>
    <property type="match status" value="1"/>
</dbReference>
<feature type="chain" id="PRO_5011667789" evidence="1">
    <location>
        <begin position="19"/>
        <end position="192"/>
    </location>
</feature>
<organism evidence="2 3">
    <name type="scientific">Thiocapsa roseopersicina</name>
    <dbReference type="NCBI Taxonomy" id="1058"/>
    <lineage>
        <taxon>Bacteria</taxon>
        <taxon>Pseudomonadati</taxon>
        <taxon>Pseudomonadota</taxon>
        <taxon>Gammaproteobacteria</taxon>
        <taxon>Chromatiales</taxon>
        <taxon>Chromatiaceae</taxon>
        <taxon>Thiocapsa</taxon>
    </lineage>
</organism>
<reference evidence="3" key="1">
    <citation type="submission" date="2016-10" db="EMBL/GenBank/DDBJ databases">
        <authorList>
            <person name="Varghese N."/>
            <person name="Submissions S."/>
        </authorList>
    </citation>
    <scope>NUCLEOTIDE SEQUENCE [LARGE SCALE GENOMIC DNA]</scope>
    <source>
        <strain evidence="3">DSM 217</strain>
    </source>
</reference>
<gene>
    <name evidence="2" type="ORF">SAMN05421783_1574</name>
</gene>
<sequence>MCAIRTGLVAIAVSFAFSACVRLPPTQSEIANAKAAHDAREAQWREQSRKDADDRARASSLAEAVRQEELNRERAMEPAPDVYPECRVGLASGMACRTARELTTARSGGRVEPLRIRPEDLSSYDRGCVDLRHNYAYFHQGFRGIGEASGEMYFVTALVGGRVPVMLLVDPAWMVCPSEDLQDAILRVFMSP</sequence>
<protein>
    <submittedName>
        <fullName evidence="2">Uncharacterized protein</fullName>
    </submittedName>
</protein>
<keyword evidence="1" id="KW-0732">Signal</keyword>
<dbReference type="EMBL" id="FNNZ01000057">
    <property type="protein sequence ID" value="SDX69182.1"/>
    <property type="molecule type" value="Genomic_DNA"/>
</dbReference>
<keyword evidence="3" id="KW-1185">Reference proteome</keyword>
<evidence type="ECO:0000256" key="1">
    <source>
        <dbReference type="SAM" id="SignalP"/>
    </source>
</evidence>
<name>A0A1H3DRM6_THIRO</name>
<feature type="signal peptide" evidence="1">
    <location>
        <begin position="1"/>
        <end position="18"/>
    </location>
</feature>
<accession>A0A1H3DRM6</accession>
<evidence type="ECO:0000313" key="3">
    <source>
        <dbReference type="Proteomes" id="UP000198816"/>
    </source>
</evidence>
<dbReference type="AlphaFoldDB" id="A0A1H3DRM6"/>